<keyword evidence="3" id="KW-0808">Transferase</keyword>
<dbReference type="AlphaFoldDB" id="A0A9D5JV86"/>
<comment type="caution">
    <text evidence="10">The sequence shown here is derived from an EMBL/GenBank/DDBJ whole genome shotgun (WGS) entry which is preliminary data.</text>
</comment>
<evidence type="ECO:0000256" key="7">
    <source>
        <dbReference type="ARBA" id="ARBA00023136"/>
    </source>
</evidence>
<name>A0A9D5JV86_9BACT</name>
<feature type="transmembrane region" description="Helical" evidence="8">
    <location>
        <begin position="248"/>
        <end position="271"/>
    </location>
</feature>
<dbReference type="Proteomes" id="UP000649604">
    <property type="component" value="Unassembled WGS sequence"/>
</dbReference>
<dbReference type="Pfam" id="PF00535">
    <property type="entry name" value="Glycos_transf_2"/>
    <property type="match status" value="1"/>
</dbReference>
<feature type="domain" description="Glycosyltransferase 2-like" evidence="9">
    <location>
        <begin position="26"/>
        <end position="161"/>
    </location>
</feature>
<evidence type="ECO:0000313" key="10">
    <source>
        <dbReference type="EMBL" id="MBD3324768.1"/>
    </source>
</evidence>
<dbReference type="Gene3D" id="3.90.550.10">
    <property type="entry name" value="Spore Coat Polysaccharide Biosynthesis Protein SpsA, Chain A"/>
    <property type="match status" value="1"/>
</dbReference>
<dbReference type="EMBL" id="WJJP01000292">
    <property type="protein sequence ID" value="MBD3324768.1"/>
    <property type="molecule type" value="Genomic_DNA"/>
</dbReference>
<keyword evidence="5" id="KW-0448">Lipopolysaccharide biosynthesis</keyword>
<keyword evidence="1" id="KW-1003">Cell membrane</keyword>
<reference evidence="10" key="1">
    <citation type="submission" date="2019-11" db="EMBL/GenBank/DDBJ databases">
        <title>Microbial mats filling the niche in hypersaline microbial mats.</title>
        <authorList>
            <person name="Wong H.L."/>
            <person name="Macleod F.I."/>
            <person name="White R.A. III"/>
            <person name="Burns B.P."/>
        </authorList>
    </citation>
    <scope>NUCLEOTIDE SEQUENCE</scope>
    <source>
        <strain evidence="10">Rbin_158</strain>
    </source>
</reference>
<evidence type="ECO:0000259" key="9">
    <source>
        <dbReference type="Pfam" id="PF00535"/>
    </source>
</evidence>
<dbReference type="GO" id="GO:0005886">
    <property type="term" value="C:plasma membrane"/>
    <property type="evidence" value="ECO:0007669"/>
    <property type="project" value="TreeGrafter"/>
</dbReference>
<evidence type="ECO:0000313" key="11">
    <source>
        <dbReference type="Proteomes" id="UP000649604"/>
    </source>
</evidence>
<evidence type="ECO:0000256" key="8">
    <source>
        <dbReference type="SAM" id="Phobius"/>
    </source>
</evidence>
<dbReference type="CDD" id="cd04187">
    <property type="entry name" value="DPM1_like_bac"/>
    <property type="match status" value="1"/>
</dbReference>
<gene>
    <name evidence="10" type="ORF">GF339_09295</name>
</gene>
<protein>
    <submittedName>
        <fullName evidence="10">Glycosyltransferase</fullName>
    </submittedName>
</protein>
<sequence length="341" mass="38599">MSKREQEQLGREQFVTKDSGEIHRLSILIPLYHSEQTIEALVDRVITELRPHFDALELVLVNDGSTDNTHACALQSVARHPGIVKYIRLMRNFGEHNAVMCGLHYVTGDCVAIIDDDFQNPPAEILKLVEKSREGYDVVYSYYTEKCHSWFRNLGSRFNDWVATKLLKKPKDLYLSSFKVISAPLIRTIIDYQGPYPYIDGIILRSTTMIGRQLCRHEERATGRSNYTLVKLLRLWLNMFTGFSILPLRIASIIGIGMAGVAILLTGFFIISHQVGGIIFQQPIPPGWASIIVAVTFFAGLQLCVLGMIGEYLGRLFLTVNRSPQFIVRDVYGIKTSQEES</sequence>
<dbReference type="GO" id="GO:0099621">
    <property type="term" value="F:undecaprenyl-phosphate 4-deoxy-4-formamido-L-arabinose transferase activity"/>
    <property type="evidence" value="ECO:0007669"/>
    <property type="project" value="TreeGrafter"/>
</dbReference>
<dbReference type="PANTHER" id="PTHR48090">
    <property type="entry name" value="UNDECAPRENYL-PHOSPHATE 4-DEOXY-4-FORMAMIDO-L-ARABINOSE TRANSFERASE-RELATED"/>
    <property type="match status" value="1"/>
</dbReference>
<dbReference type="InterPro" id="IPR001173">
    <property type="entry name" value="Glyco_trans_2-like"/>
</dbReference>
<keyword evidence="4 8" id="KW-0812">Transmembrane</keyword>
<keyword evidence="6 8" id="KW-1133">Transmembrane helix</keyword>
<organism evidence="10 11">
    <name type="scientific">candidate division KSB3 bacterium</name>
    <dbReference type="NCBI Taxonomy" id="2044937"/>
    <lineage>
        <taxon>Bacteria</taxon>
        <taxon>candidate division KSB3</taxon>
    </lineage>
</organism>
<feature type="transmembrane region" description="Helical" evidence="8">
    <location>
        <begin position="291"/>
        <end position="313"/>
    </location>
</feature>
<accession>A0A9D5JV86</accession>
<evidence type="ECO:0000256" key="5">
    <source>
        <dbReference type="ARBA" id="ARBA00022985"/>
    </source>
</evidence>
<proteinExistence type="predicted"/>
<evidence type="ECO:0000256" key="6">
    <source>
        <dbReference type="ARBA" id="ARBA00022989"/>
    </source>
</evidence>
<dbReference type="InterPro" id="IPR029044">
    <property type="entry name" value="Nucleotide-diphossugar_trans"/>
</dbReference>
<dbReference type="SUPFAM" id="SSF53448">
    <property type="entry name" value="Nucleotide-diphospho-sugar transferases"/>
    <property type="match status" value="1"/>
</dbReference>
<evidence type="ECO:0000256" key="1">
    <source>
        <dbReference type="ARBA" id="ARBA00022475"/>
    </source>
</evidence>
<dbReference type="PANTHER" id="PTHR48090:SF3">
    <property type="entry name" value="UNDECAPRENYL-PHOSPHATE 4-DEOXY-4-FORMAMIDO-L-ARABINOSE TRANSFERASE"/>
    <property type="match status" value="1"/>
</dbReference>
<keyword evidence="7 8" id="KW-0472">Membrane</keyword>
<keyword evidence="2" id="KW-0328">Glycosyltransferase</keyword>
<dbReference type="GO" id="GO:0009103">
    <property type="term" value="P:lipopolysaccharide biosynthetic process"/>
    <property type="evidence" value="ECO:0007669"/>
    <property type="project" value="UniProtKB-KW"/>
</dbReference>
<evidence type="ECO:0000256" key="2">
    <source>
        <dbReference type="ARBA" id="ARBA00022676"/>
    </source>
</evidence>
<evidence type="ECO:0000256" key="4">
    <source>
        <dbReference type="ARBA" id="ARBA00022692"/>
    </source>
</evidence>
<dbReference type="InterPro" id="IPR050256">
    <property type="entry name" value="Glycosyltransferase_2"/>
</dbReference>
<evidence type="ECO:0000256" key="3">
    <source>
        <dbReference type="ARBA" id="ARBA00022679"/>
    </source>
</evidence>